<dbReference type="PROSITE" id="PS51975">
    <property type="entry name" value="RNASE_H_2"/>
    <property type="match status" value="1"/>
</dbReference>
<evidence type="ECO:0000256" key="10">
    <source>
        <dbReference type="ARBA" id="ARBA00022723"/>
    </source>
</evidence>
<dbReference type="InterPro" id="IPR022898">
    <property type="entry name" value="RNase_HII"/>
</dbReference>
<dbReference type="GO" id="GO:0006298">
    <property type="term" value="P:mismatch repair"/>
    <property type="evidence" value="ECO:0007669"/>
    <property type="project" value="TreeGrafter"/>
</dbReference>
<dbReference type="Gene3D" id="3.30.420.10">
    <property type="entry name" value="Ribonuclease H-like superfamily/Ribonuclease H"/>
    <property type="match status" value="1"/>
</dbReference>
<dbReference type="CDD" id="cd07182">
    <property type="entry name" value="RNase_HII_bacteria_HII_like"/>
    <property type="match status" value="1"/>
</dbReference>
<keyword evidence="8 14" id="KW-0963">Cytoplasm</keyword>
<dbReference type="GO" id="GO:0032299">
    <property type="term" value="C:ribonuclease H2 complex"/>
    <property type="evidence" value="ECO:0007669"/>
    <property type="project" value="TreeGrafter"/>
</dbReference>
<reference evidence="19" key="1">
    <citation type="submission" date="2016-01" db="EMBL/GenBank/DDBJ databases">
        <title>Draft genome sequence of Thermodesulfovibrio aggregans strain TGE-P1.</title>
        <authorList>
            <person name="Sekiguchi Y."/>
            <person name="Ohashi A."/>
            <person name="Matsuura N."/>
            <person name="Tourlousse M.D."/>
        </authorList>
    </citation>
    <scope>NUCLEOTIDE SEQUENCE [LARGE SCALE GENOMIC DNA]</scope>
    <source>
        <strain evidence="19">TGE-P1</strain>
    </source>
</reference>
<feature type="binding site" evidence="14 15">
    <location>
        <position position="23"/>
    </location>
    <ligand>
        <name>a divalent metal cation</name>
        <dbReference type="ChEBI" id="CHEBI:60240"/>
    </ligand>
</feature>
<dbReference type="GO" id="GO:0004523">
    <property type="term" value="F:RNA-DNA hybrid ribonuclease activity"/>
    <property type="evidence" value="ECO:0007669"/>
    <property type="project" value="UniProtKB-UniRule"/>
</dbReference>
<dbReference type="Proteomes" id="UP000054976">
    <property type="component" value="Unassembled WGS sequence"/>
</dbReference>
<evidence type="ECO:0000256" key="5">
    <source>
        <dbReference type="ARBA" id="ARBA00007383"/>
    </source>
</evidence>
<protein>
    <recommendedName>
        <fullName evidence="7 14">Ribonuclease HII</fullName>
        <shortName evidence="14">RNase HII</shortName>
        <ecNumber evidence="6 14">3.1.26.4</ecNumber>
    </recommendedName>
</protein>
<dbReference type="InterPro" id="IPR012337">
    <property type="entry name" value="RNaseH-like_sf"/>
</dbReference>
<comment type="function">
    <text evidence="3 14 16">Endonuclease that specifically degrades the RNA of RNA-DNA hybrids.</text>
</comment>
<dbReference type="NCBIfam" id="NF000595">
    <property type="entry name" value="PRK00015.1-3"/>
    <property type="match status" value="1"/>
</dbReference>
<dbReference type="PANTHER" id="PTHR10954">
    <property type="entry name" value="RIBONUCLEASE H2 SUBUNIT A"/>
    <property type="match status" value="1"/>
</dbReference>
<gene>
    <name evidence="14" type="primary">rnhB</name>
    <name evidence="18" type="ORF">TAGGR_1263</name>
</gene>
<keyword evidence="19" id="KW-1185">Reference proteome</keyword>
<dbReference type="NCBIfam" id="NF000594">
    <property type="entry name" value="PRK00015.1-1"/>
    <property type="match status" value="1"/>
</dbReference>
<comment type="subcellular location">
    <subcellularLocation>
        <location evidence="4 14">Cytoplasm</location>
    </subcellularLocation>
</comment>
<evidence type="ECO:0000259" key="17">
    <source>
        <dbReference type="PROSITE" id="PS51975"/>
    </source>
</evidence>
<evidence type="ECO:0000256" key="7">
    <source>
        <dbReference type="ARBA" id="ARBA00019179"/>
    </source>
</evidence>
<feature type="binding site" evidence="14 15">
    <location>
        <position position="113"/>
    </location>
    <ligand>
        <name>a divalent metal cation</name>
        <dbReference type="ChEBI" id="CHEBI:60240"/>
    </ligand>
</feature>
<accession>A0A0U9HM51</accession>
<evidence type="ECO:0000256" key="1">
    <source>
        <dbReference type="ARBA" id="ARBA00000077"/>
    </source>
</evidence>
<dbReference type="FunFam" id="3.30.420.10:FF:000142">
    <property type="entry name" value="Ribonuclease HII"/>
    <property type="match status" value="1"/>
</dbReference>
<feature type="domain" description="RNase H type-2" evidence="17">
    <location>
        <begin position="16"/>
        <end position="201"/>
    </location>
</feature>
<dbReference type="STRING" id="86166.TAGGR_1263"/>
<evidence type="ECO:0000256" key="8">
    <source>
        <dbReference type="ARBA" id="ARBA00022490"/>
    </source>
</evidence>
<comment type="catalytic activity">
    <reaction evidence="1 14 15 16">
        <text>Endonucleolytic cleavage to 5'-phosphomonoester.</text>
        <dbReference type="EC" id="3.1.26.4"/>
    </reaction>
</comment>
<evidence type="ECO:0000256" key="12">
    <source>
        <dbReference type="ARBA" id="ARBA00022801"/>
    </source>
</evidence>
<comment type="similarity">
    <text evidence="5 14 16">Belongs to the RNase HII family.</text>
</comment>
<keyword evidence="13 14" id="KW-0464">Manganese</keyword>
<organism evidence="18 19">
    <name type="scientific">Thermodesulfovibrio aggregans</name>
    <dbReference type="NCBI Taxonomy" id="86166"/>
    <lineage>
        <taxon>Bacteria</taxon>
        <taxon>Pseudomonadati</taxon>
        <taxon>Nitrospirota</taxon>
        <taxon>Thermodesulfovibrionia</taxon>
        <taxon>Thermodesulfovibrionales</taxon>
        <taxon>Thermodesulfovibrionaceae</taxon>
        <taxon>Thermodesulfovibrio</taxon>
    </lineage>
</organism>
<evidence type="ECO:0000256" key="13">
    <source>
        <dbReference type="ARBA" id="ARBA00023211"/>
    </source>
</evidence>
<comment type="caution">
    <text evidence="18">The sequence shown here is derived from an EMBL/GenBank/DDBJ whole genome shotgun (WGS) entry which is preliminary data.</text>
</comment>
<dbReference type="Pfam" id="PF01351">
    <property type="entry name" value="RNase_HII"/>
    <property type="match status" value="1"/>
</dbReference>
<evidence type="ECO:0000256" key="6">
    <source>
        <dbReference type="ARBA" id="ARBA00012180"/>
    </source>
</evidence>
<dbReference type="GO" id="GO:0043137">
    <property type="term" value="P:DNA replication, removal of RNA primer"/>
    <property type="evidence" value="ECO:0007669"/>
    <property type="project" value="TreeGrafter"/>
</dbReference>
<dbReference type="PANTHER" id="PTHR10954:SF18">
    <property type="entry name" value="RIBONUCLEASE HII"/>
    <property type="match status" value="1"/>
</dbReference>
<evidence type="ECO:0000256" key="2">
    <source>
        <dbReference type="ARBA" id="ARBA00001946"/>
    </source>
</evidence>
<keyword evidence="12 14" id="KW-0378">Hydrolase</keyword>
<comment type="cofactor">
    <cofactor evidence="14 15">
        <name>Mn(2+)</name>
        <dbReference type="ChEBI" id="CHEBI:29035"/>
    </cofactor>
    <cofactor evidence="14 15">
        <name>Mg(2+)</name>
        <dbReference type="ChEBI" id="CHEBI:18420"/>
    </cofactor>
    <text evidence="14 15">Manganese or magnesium. Binds 1 divalent metal ion per monomer in the absence of substrate. May bind a second metal ion after substrate binding.</text>
</comment>
<dbReference type="OrthoDB" id="9803420at2"/>
<dbReference type="SUPFAM" id="SSF53098">
    <property type="entry name" value="Ribonuclease H-like"/>
    <property type="match status" value="1"/>
</dbReference>
<name>A0A0U9HM51_9BACT</name>
<dbReference type="GO" id="GO:0005737">
    <property type="term" value="C:cytoplasm"/>
    <property type="evidence" value="ECO:0007669"/>
    <property type="project" value="UniProtKB-SubCell"/>
</dbReference>
<evidence type="ECO:0000256" key="3">
    <source>
        <dbReference type="ARBA" id="ARBA00004065"/>
    </source>
</evidence>
<dbReference type="InterPro" id="IPR001352">
    <property type="entry name" value="RNase_HII/HIII"/>
</dbReference>
<dbReference type="AlphaFoldDB" id="A0A0U9HM51"/>
<evidence type="ECO:0000256" key="4">
    <source>
        <dbReference type="ARBA" id="ARBA00004496"/>
    </source>
</evidence>
<evidence type="ECO:0000256" key="11">
    <source>
        <dbReference type="ARBA" id="ARBA00022759"/>
    </source>
</evidence>
<dbReference type="InterPro" id="IPR036397">
    <property type="entry name" value="RNaseH_sf"/>
</dbReference>
<keyword evidence="10 14" id="KW-0479">Metal-binding</keyword>
<feature type="binding site" evidence="14 15">
    <location>
        <position position="22"/>
    </location>
    <ligand>
        <name>a divalent metal cation</name>
        <dbReference type="ChEBI" id="CHEBI:60240"/>
    </ligand>
</feature>
<dbReference type="InterPro" id="IPR024567">
    <property type="entry name" value="RNase_HII/HIII_dom"/>
</dbReference>
<dbReference type="GO" id="GO:0030145">
    <property type="term" value="F:manganese ion binding"/>
    <property type="evidence" value="ECO:0007669"/>
    <property type="project" value="UniProtKB-UniRule"/>
</dbReference>
<dbReference type="HAMAP" id="MF_00052_B">
    <property type="entry name" value="RNase_HII_B"/>
    <property type="match status" value="1"/>
</dbReference>
<keyword evidence="9 14" id="KW-0540">Nuclease</keyword>
<dbReference type="EMBL" id="BCNO01000001">
    <property type="protein sequence ID" value="GAQ94091.1"/>
    <property type="molecule type" value="Genomic_DNA"/>
</dbReference>
<keyword evidence="11 14" id="KW-0255">Endonuclease</keyword>
<dbReference type="EC" id="3.1.26.4" evidence="6 14"/>
<evidence type="ECO:0000256" key="15">
    <source>
        <dbReference type="PROSITE-ProRule" id="PRU01319"/>
    </source>
</evidence>
<sequence length="201" mass="22548">MNLFAFDESFFAQGYSSIAGIDEAGRGCLAGPIVAACVSFRDNVFIEGIRDSKELTPEQRENLFEQIISNAFVGVGIIDVDIIDRINILEATRLAMIKAYENLGRKVELLLIDAVSLPELKIPQKAIIKGDRKSALIASASIIAKVTRDKIMKDYHEKYSHYGFDRHKGYATKEHLQALKKFGPCPIHRKSFSPVRELMLF</sequence>
<comment type="cofactor">
    <cofactor evidence="2">
        <name>Mg(2+)</name>
        <dbReference type="ChEBI" id="CHEBI:18420"/>
    </cofactor>
</comment>
<evidence type="ECO:0000313" key="18">
    <source>
        <dbReference type="EMBL" id="GAQ94091.1"/>
    </source>
</evidence>
<proteinExistence type="inferred from homology"/>
<evidence type="ECO:0000256" key="16">
    <source>
        <dbReference type="RuleBase" id="RU003515"/>
    </source>
</evidence>
<dbReference type="GO" id="GO:0003723">
    <property type="term" value="F:RNA binding"/>
    <property type="evidence" value="ECO:0007669"/>
    <property type="project" value="UniProtKB-UniRule"/>
</dbReference>
<dbReference type="RefSeq" id="WP_059175569.1">
    <property type="nucleotide sequence ID" value="NZ_BCNO01000001.1"/>
</dbReference>
<evidence type="ECO:0000256" key="9">
    <source>
        <dbReference type="ARBA" id="ARBA00022722"/>
    </source>
</evidence>
<evidence type="ECO:0000256" key="14">
    <source>
        <dbReference type="HAMAP-Rule" id="MF_00052"/>
    </source>
</evidence>
<evidence type="ECO:0000313" key="19">
    <source>
        <dbReference type="Proteomes" id="UP000054976"/>
    </source>
</evidence>